<comment type="caution">
    <text evidence="1">The sequence shown here is derived from an EMBL/GenBank/DDBJ whole genome shotgun (WGS) entry which is preliminary data.</text>
</comment>
<reference evidence="1" key="1">
    <citation type="submission" date="2009-12" db="EMBL/GenBank/DDBJ databases">
        <authorList>
            <person name="Weinstock G."/>
            <person name="Sodergren E."/>
            <person name="Clifton S."/>
            <person name="Fulton L."/>
            <person name="Fulton B."/>
            <person name="Courtney L."/>
            <person name="Fronick C."/>
            <person name="Harrison M."/>
            <person name="Strong C."/>
            <person name="Farmer C."/>
            <person name="Delahaunty K."/>
            <person name="Markovic C."/>
            <person name="Hall O."/>
            <person name="Minx P."/>
            <person name="Tomlinson C."/>
            <person name="Mitreva M."/>
            <person name="Nelson J."/>
            <person name="Hou S."/>
            <person name="Wollam A."/>
            <person name="Pepin K.H."/>
            <person name="Johnson M."/>
            <person name="Bhonagiri V."/>
            <person name="Nash W.E."/>
            <person name="Warren W."/>
            <person name="Chinwalla A."/>
            <person name="Mardis E.R."/>
            <person name="Wilson R.K."/>
        </authorList>
    </citation>
    <scope>NUCLEOTIDE SEQUENCE [LARGE SCALE GENOMIC DNA]</scope>
    <source>
        <strain evidence="1">DSM 4541</strain>
    </source>
</reference>
<protein>
    <submittedName>
        <fullName evidence="1">Uncharacterized protein</fullName>
    </submittedName>
</protein>
<evidence type="ECO:0000313" key="2">
    <source>
        <dbReference type="Proteomes" id="UP000005512"/>
    </source>
</evidence>
<dbReference type="GO" id="GO:0003677">
    <property type="term" value="F:DNA binding"/>
    <property type="evidence" value="ECO:0007669"/>
    <property type="project" value="InterPro"/>
</dbReference>
<dbReference type="RefSeq" id="WP_006815278.1">
    <property type="nucleotide sequence ID" value="NZ_GG703819.1"/>
</dbReference>
<dbReference type="eggNOG" id="ENOG502ZRRH">
    <property type="taxonomic scope" value="Bacteria"/>
</dbReference>
<dbReference type="AlphaFoldDB" id="D1P4V8"/>
<gene>
    <name evidence="1" type="ORF">PROVRUST_07262</name>
</gene>
<accession>D1P4V8</accession>
<dbReference type="EMBL" id="ABXV02000038">
    <property type="protein sequence ID" value="EFB71522.1"/>
    <property type="molecule type" value="Genomic_DNA"/>
</dbReference>
<evidence type="ECO:0000313" key="1">
    <source>
        <dbReference type="EMBL" id="EFB71522.1"/>
    </source>
</evidence>
<organism evidence="1 2">
    <name type="scientific">Providencia rustigianii DSM 4541</name>
    <dbReference type="NCBI Taxonomy" id="500637"/>
    <lineage>
        <taxon>Bacteria</taxon>
        <taxon>Pseudomonadati</taxon>
        <taxon>Pseudomonadota</taxon>
        <taxon>Gammaproteobacteria</taxon>
        <taxon>Enterobacterales</taxon>
        <taxon>Morganellaceae</taxon>
        <taxon>Providencia</taxon>
    </lineage>
</organism>
<proteinExistence type="predicted"/>
<dbReference type="InterPro" id="IPR010982">
    <property type="entry name" value="Lambda_DNA-bd_dom_sf"/>
</dbReference>
<dbReference type="STRING" id="500637.PROVRUST_07262"/>
<dbReference type="HOGENOM" id="CLU_2754701_0_0_6"/>
<name>D1P4V8_9GAMM</name>
<dbReference type="Proteomes" id="UP000005512">
    <property type="component" value="Unassembled WGS sequence"/>
</dbReference>
<sequence>MTLNEKLKEALSVEHLDIPIANNINWLCFENILKHRRLSKYSLWLTTGKIIPSAGQISPAIAHNGLMKII</sequence>
<keyword evidence="2" id="KW-1185">Reference proteome</keyword>
<dbReference type="Gene3D" id="1.10.260.40">
    <property type="entry name" value="lambda repressor-like DNA-binding domains"/>
    <property type="match status" value="1"/>
</dbReference>